<feature type="domain" description="EamA" evidence="4">
    <location>
        <begin position="189"/>
        <end position="321"/>
    </location>
</feature>
<evidence type="ECO:0000313" key="5">
    <source>
        <dbReference type="EMBL" id="GAA2711184.1"/>
    </source>
</evidence>
<evidence type="ECO:0000259" key="4">
    <source>
        <dbReference type="Pfam" id="PF00892"/>
    </source>
</evidence>
<feature type="domain" description="EamA" evidence="4">
    <location>
        <begin position="39"/>
        <end position="177"/>
    </location>
</feature>
<proteinExistence type="inferred from homology"/>
<dbReference type="EMBL" id="BAAASL010000004">
    <property type="protein sequence ID" value="GAA2711184.1"/>
    <property type="molecule type" value="Genomic_DNA"/>
</dbReference>
<dbReference type="InterPro" id="IPR000620">
    <property type="entry name" value="EamA_dom"/>
</dbReference>
<feature type="transmembrane region" description="Helical" evidence="3">
    <location>
        <begin position="251"/>
        <end position="273"/>
    </location>
</feature>
<reference evidence="5 6" key="1">
    <citation type="journal article" date="2019" name="Int. J. Syst. Evol. Microbiol.">
        <title>The Global Catalogue of Microorganisms (GCM) 10K type strain sequencing project: providing services to taxonomists for standard genome sequencing and annotation.</title>
        <authorList>
            <consortium name="The Broad Institute Genomics Platform"/>
            <consortium name="The Broad Institute Genome Sequencing Center for Infectious Disease"/>
            <person name="Wu L."/>
            <person name="Ma J."/>
        </authorList>
    </citation>
    <scope>NUCLEOTIDE SEQUENCE [LARGE SCALE GENOMIC DNA]</scope>
    <source>
        <strain evidence="5 6">JCM 4542</strain>
    </source>
</reference>
<gene>
    <name evidence="5" type="ORF">GCM10010315_12430</name>
</gene>
<feature type="transmembrane region" description="Helical" evidence="3">
    <location>
        <begin position="220"/>
        <end position="239"/>
    </location>
</feature>
<organism evidence="5 6">
    <name type="scientific">Streptomyces luteosporeus</name>
    <dbReference type="NCBI Taxonomy" id="173856"/>
    <lineage>
        <taxon>Bacteria</taxon>
        <taxon>Bacillati</taxon>
        <taxon>Actinomycetota</taxon>
        <taxon>Actinomycetes</taxon>
        <taxon>Kitasatosporales</taxon>
        <taxon>Streptomycetaceae</taxon>
        <taxon>Streptomyces</taxon>
    </lineage>
</organism>
<keyword evidence="3" id="KW-0812">Transmembrane</keyword>
<accession>A0ABN3TMK8</accession>
<dbReference type="RefSeq" id="WP_344433744.1">
    <property type="nucleotide sequence ID" value="NZ_BAAASL010000004.1"/>
</dbReference>
<comment type="caution">
    <text evidence="5">The sequence shown here is derived from an EMBL/GenBank/DDBJ whole genome shotgun (WGS) entry which is preliminary data.</text>
</comment>
<evidence type="ECO:0000313" key="6">
    <source>
        <dbReference type="Proteomes" id="UP001500886"/>
    </source>
</evidence>
<keyword evidence="3" id="KW-0472">Membrane</keyword>
<dbReference type="PANTHER" id="PTHR22911:SF76">
    <property type="entry name" value="EAMA DOMAIN-CONTAINING PROTEIN"/>
    <property type="match status" value="1"/>
</dbReference>
<feature type="transmembrane region" description="Helical" evidence="3">
    <location>
        <begin position="106"/>
        <end position="125"/>
    </location>
</feature>
<evidence type="ECO:0000256" key="1">
    <source>
        <dbReference type="ARBA" id="ARBA00007362"/>
    </source>
</evidence>
<feature type="transmembrane region" description="Helical" evidence="3">
    <location>
        <begin position="192"/>
        <end position="208"/>
    </location>
</feature>
<evidence type="ECO:0000256" key="3">
    <source>
        <dbReference type="SAM" id="Phobius"/>
    </source>
</evidence>
<feature type="region of interest" description="Disordered" evidence="2">
    <location>
        <begin position="1"/>
        <end position="30"/>
    </location>
</feature>
<evidence type="ECO:0000256" key="2">
    <source>
        <dbReference type="SAM" id="MobiDB-lite"/>
    </source>
</evidence>
<dbReference type="Proteomes" id="UP001500886">
    <property type="component" value="Unassembled WGS sequence"/>
</dbReference>
<feature type="transmembrane region" description="Helical" evidence="3">
    <location>
        <begin position="162"/>
        <end position="180"/>
    </location>
</feature>
<sequence length="330" mass="34940">MSRVTASPNPGHAPEDTGGVPQTAQTPKASPFKGARHQLMVLAAVCCLALGGVFVRVSEVGPVATGAYRSLFAVPLLLGMSMGMARRGKGEAGAAPQRTRIGMRDQLITALGGLFLAADLCLWNISFLYTSLAEANLLANLVPFIIAPLAFFLFGDRLPWKLAFPALLALAGLYVLVILGTGLDPKHLRGDLLALGTAVFYALFLVVAKGLRERHEATRIMAGLSLVCAIACFAVAAVLDEKLLPTSAKGWLVLIALAVTSQVFGQTLMAHAVKFLPLQLAALFVLLQPVAAAVYGFALFDQHLSLVQMAGIAILLVSIFWAKNLLEGRK</sequence>
<keyword evidence="3" id="KW-1133">Transmembrane helix</keyword>
<dbReference type="PANTHER" id="PTHR22911">
    <property type="entry name" value="ACYL-MALONYL CONDENSING ENZYME-RELATED"/>
    <property type="match status" value="1"/>
</dbReference>
<feature type="transmembrane region" description="Helical" evidence="3">
    <location>
        <begin position="137"/>
        <end position="155"/>
    </location>
</feature>
<feature type="transmembrane region" description="Helical" evidence="3">
    <location>
        <begin position="306"/>
        <end position="326"/>
    </location>
</feature>
<name>A0ABN3TMK8_9ACTN</name>
<dbReference type="InterPro" id="IPR037185">
    <property type="entry name" value="EmrE-like"/>
</dbReference>
<dbReference type="Pfam" id="PF00892">
    <property type="entry name" value="EamA"/>
    <property type="match status" value="2"/>
</dbReference>
<comment type="similarity">
    <text evidence="1">Belongs to the EamA transporter family.</text>
</comment>
<protein>
    <submittedName>
        <fullName evidence="5">DMT family transporter</fullName>
    </submittedName>
</protein>
<feature type="transmembrane region" description="Helical" evidence="3">
    <location>
        <begin position="39"/>
        <end position="55"/>
    </location>
</feature>
<dbReference type="SUPFAM" id="SSF103481">
    <property type="entry name" value="Multidrug resistance efflux transporter EmrE"/>
    <property type="match status" value="2"/>
</dbReference>
<feature type="transmembrane region" description="Helical" evidence="3">
    <location>
        <begin position="280"/>
        <end position="300"/>
    </location>
</feature>
<keyword evidence="6" id="KW-1185">Reference proteome</keyword>